<protein>
    <recommendedName>
        <fullName evidence="3">histidine kinase</fullName>
        <ecNumber evidence="3">2.7.13.3</ecNumber>
    </recommendedName>
</protein>
<dbReference type="SUPFAM" id="SSF47384">
    <property type="entry name" value="Homodimeric domain of signal transducing histidine kinase"/>
    <property type="match status" value="1"/>
</dbReference>
<keyword evidence="4" id="KW-0597">Phosphoprotein</keyword>
<organism evidence="12 14">
    <name type="scientific">Burkholderia pseudomallei</name>
    <name type="common">Pseudomonas pseudomallei</name>
    <dbReference type="NCBI Taxonomy" id="28450"/>
    <lineage>
        <taxon>Bacteria</taxon>
        <taxon>Pseudomonadati</taxon>
        <taxon>Pseudomonadota</taxon>
        <taxon>Betaproteobacteria</taxon>
        <taxon>Burkholderiales</taxon>
        <taxon>Burkholderiaceae</taxon>
        <taxon>Burkholderia</taxon>
        <taxon>pseudomallei group</taxon>
    </lineage>
</organism>
<gene>
    <name evidence="13" type="ORF">CWD88_10415</name>
    <name evidence="12" type="ORF">Y036_1925</name>
</gene>
<dbReference type="CDD" id="cd00082">
    <property type="entry name" value="HisKA"/>
    <property type="match status" value="1"/>
</dbReference>
<evidence type="ECO:0000256" key="5">
    <source>
        <dbReference type="ARBA" id="ARBA00022679"/>
    </source>
</evidence>
<comment type="catalytic activity">
    <reaction evidence="1">
        <text>ATP + protein L-histidine = ADP + protein N-phospho-L-histidine.</text>
        <dbReference type="EC" id="2.7.13.3"/>
    </reaction>
</comment>
<evidence type="ECO:0000313" key="14">
    <source>
        <dbReference type="Proteomes" id="UP000030475"/>
    </source>
</evidence>
<dbReference type="Gene3D" id="3.30.565.10">
    <property type="entry name" value="Histidine kinase-like ATPase, C-terminal domain"/>
    <property type="match status" value="1"/>
</dbReference>
<sequence>MSHSLRGRLLWWLLLPLAVFVAIAGAMSYDTARKTADLVQDGALVASARVIAEDVDWEGGALVANVPPAALELFASPAQDHVYYKVRTGGGRLLAGNPDLDGPAAPAASGAQPVLFDTALGGLAIRAVAYTRELYNAGNTETVTVVVGKTQTSRQMMIAAIWHPQLWRLALMLALAMALVYLGLTFELRPLMKLKEDVADRGPMELEPIRTERLHFELRPIVDAINQCIARLNLHAATQRRFIADAAHQLRTPIAVIDTQIQCARQRENGDAALAALLASMQRSSRRMADVTDKLLLLAHAEAASPARLAARVDIAAVVSGVLEEAIVLAERRRIDLGAELDDDLQVAGSESLLSALLMNLVDNAVRYAHEGGRVTVSARRDGDAVVLEVVDDGPGIPAEARPHVFKRFYRVARDEEGTGLGLAIVEEIAQSHGGAVSLATGPGNRGVRMTVRLPAYRN</sequence>
<dbReference type="SMART" id="SM00387">
    <property type="entry name" value="HATPase_c"/>
    <property type="match status" value="1"/>
</dbReference>
<comment type="caution">
    <text evidence="12">The sequence shown here is derived from an EMBL/GenBank/DDBJ whole genome shotgun (WGS) entry which is preliminary data.</text>
</comment>
<evidence type="ECO:0000256" key="10">
    <source>
        <dbReference type="SAM" id="Phobius"/>
    </source>
</evidence>
<dbReference type="Gene3D" id="1.10.287.130">
    <property type="match status" value="1"/>
</dbReference>
<keyword evidence="8 10" id="KW-1133">Transmembrane helix</keyword>
<evidence type="ECO:0000313" key="15">
    <source>
        <dbReference type="Proteomes" id="UP000231878"/>
    </source>
</evidence>
<dbReference type="GeneID" id="93058546"/>
<dbReference type="PROSITE" id="PS50109">
    <property type="entry name" value="HIS_KIN"/>
    <property type="match status" value="1"/>
</dbReference>
<dbReference type="Pfam" id="PF00512">
    <property type="entry name" value="HisKA"/>
    <property type="match status" value="1"/>
</dbReference>
<dbReference type="KEGG" id="but:X994_2628"/>
<dbReference type="EC" id="2.7.13.3" evidence="3"/>
<keyword evidence="7 12" id="KW-0418">Kinase</keyword>
<dbReference type="InterPro" id="IPR004358">
    <property type="entry name" value="Sig_transdc_His_kin-like_C"/>
</dbReference>
<dbReference type="OMA" id="NLYDSFW"/>
<dbReference type="InterPro" id="IPR003661">
    <property type="entry name" value="HisK_dim/P_dom"/>
</dbReference>
<dbReference type="InterPro" id="IPR036097">
    <property type="entry name" value="HisK_dim/P_sf"/>
</dbReference>
<dbReference type="Pfam" id="PF08521">
    <property type="entry name" value="2CSK_N"/>
    <property type="match status" value="1"/>
</dbReference>
<keyword evidence="5" id="KW-0808">Transferase</keyword>
<dbReference type="InterPro" id="IPR013727">
    <property type="entry name" value="2CSK_N"/>
</dbReference>
<dbReference type="InterPro" id="IPR003594">
    <property type="entry name" value="HATPase_dom"/>
</dbReference>
<evidence type="ECO:0000256" key="3">
    <source>
        <dbReference type="ARBA" id="ARBA00012438"/>
    </source>
</evidence>
<reference evidence="12 14" key="1">
    <citation type="submission" date="2014-08" db="EMBL/GenBank/DDBJ databases">
        <authorList>
            <person name="Bunnell A."/>
            <person name="Chain P.S."/>
            <person name="Chertkov O."/>
            <person name="Currie B.J."/>
            <person name="Daligault H.E."/>
            <person name="Davenport K.W."/>
            <person name="Davis C."/>
            <person name="Gleasner C.D."/>
            <person name="Johnson S.L."/>
            <person name="Kaestli M."/>
            <person name="Koren S."/>
            <person name="Kunde Y.A."/>
            <person name="Mayo M."/>
            <person name="McMurry K.K."/>
            <person name="Price E.P."/>
            <person name="Reitenga K.G."/>
            <person name="Robison R."/>
            <person name="Rosovitz M.J."/>
            <person name="Sarovich D.S."/>
            <person name="Teshima H."/>
        </authorList>
    </citation>
    <scope>NUCLEOTIDE SEQUENCE [LARGE SCALE GENOMIC DNA]</scope>
    <source>
        <strain evidence="12 14">MSHR44</strain>
    </source>
</reference>
<evidence type="ECO:0000259" key="11">
    <source>
        <dbReference type="PROSITE" id="PS50109"/>
    </source>
</evidence>
<dbReference type="EMBL" id="PHRB01000008">
    <property type="protein sequence ID" value="PJO66251.1"/>
    <property type="molecule type" value="Genomic_DNA"/>
</dbReference>
<evidence type="ECO:0000313" key="13">
    <source>
        <dbReference type="EMBL" id="PJO66251.1"/>
    </source>
</evidence>
<evidence type="ECO:0000256" key="6">
    <source>
        <dbReference type="ARBA" id="ARBA00022692"/>
    </source>
</evidence>
<comment type="subcellular location">
    <subcellularLocation>
        <location evidence="2">Membrane</location>
    </subcellularLocation>
</comment>
<dbReference type="PRINTS" id="PR00344">
    <property type="entry name" value="BCTRLSENSOR"/>
</dbReference>
<feature type="domain" description="Histidine kinase" evidence="11">
    <location>
        <begin position="245"/>
        <end position="458"/>
    </location>
</feature>
<dbReference type="CDD" id="cd00075">
    <property type="entry name" value="HATPase"/>
    <property type="match status" value="1"/>
</dbReference>
<proteinExistence type="predicted"/>
<evidence type="ECO:0000256" key="7">
    <source>
        <dbReference type="ARBA" id="ARBA00022777"/>
    </source>
</evidence>
<dbReference type="Proteomes" id="UP000231878">
    <property type="component" value="Unassembled WGS sequence"/>
</dbReference>
<dbReference type="GO" id="GO:0000155">
    <property type="term" value="F:phosphorelay sensor kinase activity"/>
    <property type="evidence" value="ECO:0007669"/>
    <property type="project" value="InterPro"/>
</dbReference>
<reference evidence="13 15" key="2">
    <citation type="submission" date="2017-11" db="EMBL/GenBank/DDBJ databases">
        <title>Molecular characterization of Burkholderia pseudomallei and closely related isolates from Vietnam.</title>
        <authorList>
            <person name="Ustinov D.V."/>
            <person name="Antonov A.S."/>
            <person name="Avdusheva E.F."/>
            <person name="Shpak I.M."/>
            <person name="Zakharova I.B."/>
            <person name="Thi L.A."/>
            <person name="Teteryatnikova N."/>
            <person name="Lopasteyskaya Y.A."/>
            <person name="Kuzyutina J.A."/>
            <person name="Ngo T.N."/>
            <person name="Victorov D.V."/>
        </authorList>
    </citation>
    <scope>NUCLEOTIDE SEQUENCE [LARGE SCALE GENOMIC DNA]</scope>
    <source>
        <strain evidence="13 15">V1512</strain>
    </source>
</reference>
<evidence type="ECO:0000256" key="1">
    <source>
        <dbReference type="ARBA" id="ARBA00000085"/>
    </source>
</evidence>
<name>A0A069AWE5_BURPE</name>
<dbReference type="PANTHER" id="PTHR45436">
    <property type="entry name" value="SENSOR HISTIDINE KINASE YKOH"/>
    <property type="match status" value="1"/>
</dbReference>
<evidence type="ECO:0000256" key="4">
    <source>
        <dbReference type="ARBA" id="ARBA00022553"/>
    </source>
</evidence>
<accession>A0A069AWE5</accession>
<dbReference type="Pfam" id="PF02518">
    <property type="entry name" value="HATPase_c"/>
    <property type="match status" value="1"/>
</dbReference>
<dbReference type="OrthoDB" id="8554694at2"/>
<dbReference type="SUPFAM" id="SSF55874">
    <property type="entry name" value="ATPase domain of HSP90 chaperone/DNA topoisomerase II/histidine kinase"/>
    <property type="match status" value="1"/>
</dbReference>
<dbReference type="Proteomes" id="UP000030475">
    <property type="component" value="Unassembled WGS sequence"/>
</dbReference>
<dbReference type="InterPro" id="IPR050428">
    <property type="entry name" value="TCS_sensor_his_kinase"/>
</dbReference>
<dbReference type="InterPro" id="IPR036890">
    <property type="entry name" value="HATPase_C_sf"/>
</dbReference>
<dbReference type="InterPro" id="IPR005467">
    <property type="entry name" value="His_kinase_dom"/>
</dbReference>
<dbReference type="EMBL" id="JQIM01000010">
    <property type="protein sequence ID" value="KGX06390.1"/>
    <property type="molecule type" value="Genomic_DNA"/>
</dbReference>
<evidence type="ECO:0000256" key="8">
    <source>
        <dbReference type="ARBA" id="ARBA00022989"/>
    </source>
</evidence>
<evidence type="ECO:0000313" key="12">
    <source>
        <dbReference type="EMBL" id="KGX06390.1"/>
    </source>
</evidence>
<dbReference type="GO" id="GO:0005886">
    <property type="term" value="C:plasma membrane"/>
    <property type="evidence" value="ECO:0007669"/>
    <property type="project" value="TreeGrafter"/>
</dbReference>
<dbReference type="SMART" id="SM00388">
    <property type="entry name" value="HisKA"/>
    <property type="match status" value="1"/>
</dbReference>
<keyword evidence="6 10" id="KW-0812">Transmembrane</keyword>
<dbReference type="PANTHER" id="PTHR45436:SF1">
    <property type="entry name" value="SENSOR PROTEIN QSEC"/>
    <property type="match status" value="1"/>
</dbReference>
<evidence type="ECO:0000256" key="9">
    <source>
        <dbReference type="ARBA" id="ARBA00023136"/>
    </source>
</evidence>
<feature type="transmembrane region" description="Helical" evidence="10">
    <location>
        <begin position="166"/>
        <end position="186"/>
    </location>
</feature>
<dbReference type="RefSeq" id="WP_004524554.1">
    <property type="nucleotide sequence ID" value="NZ_AP028071.1"/>
</dbReference>
<keyword evidence="9 10" id="KW-0472">Membrane</keyword>
<dbReference type="AlphaFoldDB" id="A0A069AWE5"/>
<evidence type="ECO:0000256" key="2">
    <source>
        <dbReference type="ARBA" id="ARBA00004370"/>
    </source>
</evidence>